<keyword evidence="6 8" id="KW-1133">Transmembrane helix</keyword>
<dbReference type="Pfam" id="PF06826">
    <property type="entry name" value="Asp-Al_Ex"/>
    <property type="match status" value="2"/>
</dbReference>
<dbReference type="InterPro" id="IPR006512">
    <property type="entry name" value="YidE_YbjL"/>
</dbReference>
<dbReference type="Gene3D" id="3.30.70.1450">
    <property type="entry name" value="Regulator of K+ conductance, C-terminal domain"/>
    <property type="match status" value="1"/>
</dbReference>
<feature type="domain" description="RCK C-terminal" evidence="9">
    <location>
        <begin position="207"/>
        <end position="292"/>
    </location>
</feature>
<comment type="subcellular location">
    <subcellularLocation>
        <location evidence="1">Cell membrane</location>
        <topology evidence="1">Multi-pass membrane protein</topology>
    </subcellularLocation>
</comment>
<dbReference type="InterPro" id="IPR036721">
    <property type="entry name" value="RCK_C_sf"/>
</dbReference>
<feature type="transmembrane region" description="Helical" evidence="8">
    <location>
        <begin position="64"/>
        <end position="81"/>
    </location>
</feature>
<feature type="transmembrane region" description="Helical" evidence="8">
    <location>
        <begin position="542"/>
        <end position="562"/>
    </location>
</feature>
<reference evidence="10 11" key="1">
    <citation type="submission" date="2020-02" db="EMBL/GenBank/DDBJ databases">
        <title>Comparative genomics of sulfur disproportionating microorganisms.</title>
        <authorList>
            <person name="Ward L.M."/>
            <person name="Bertran E."/>
            <person name="Johnston D.T."/>
        </authorList>
    </citation>
    <scope>NUCLEOTIDE SEQUENCE [LARGE SCALE GENOMIC DNA]</scope>
    <source>
        <strain evidence="10 11">DSM 3696</strain>
    </source>
</reference>
<feature type="transmembrane region" description="Helical" evidence="8">
    <location>
        <begin position="159"/>
        <end position="181"/>
    </location>
</feature>
<dbReference type="InterPro" id="IPR006037">
    <property type="entry name" value="RCK_C"/>
</dbReference>
<keyword evidence="4" id="KW-1003">Cell membrane</keyword>
<evidence type="ECO:0000313" key="11">
    <source>
        <dbReference type="Proteomes" id="UP000469724"/>
    </source>
</evidence>
<comment type="similarity">
    <text evidence="2">Belongs to the AAE transporter (TC 2.A.81) family.</text>
</comment>
<dbReference type="InterPro" id="IPR022457">
    <property type="entry name" value="Asp_Ala_antiprt"/>
</dbReference>
<feature type="transmembrane region" description="Helical" evidence="8">
    <location>
        <begin position="35"/>
        <end position="57"/>
    </location>
</feature>
<dbReference type="AlphaFoldDB" id="A0A7K3NJT1"/>
<dbReference type="SUPFAM" id="SSF116726">
    <property type="entry name" value="TrkA C-terminal domain-like"/>
    <property type="match status" value="2"/>
</dbReference>
<organism evidence="10 11">
    <name type="scientific">Desulfolutivibrio sulfodismutans</name>
    <dbReference type="NCBI Taxonomy" id="63561"/>
    <lineage>
        <taxon>Bacteria</taxon>
        <taxon>Pseudomonadati</taxon>
        <taxon>Thermodesulfobacteriota</taxon>
        <taxon>Desulfovibrionia</taxon>
        <taxon>Desulfovibrionales</taxon>
        <taxon>Desulfovibrionaceae</taxon>
        <taxon>Desulfolutivibrio</taxon>
    </lineage>
</organism>
<protein>
    <submittedName>
        <fullName evidence="10">Aspartate-alanine antiporter</fullName>
    </submittedName>
</protein>
<feature type="transmembrane region" description="Helical" evidence="8">
    <location>
        <begin position="12"/>
        <end position="29"/>
    </location>
</feature>
<evidence type="ECO:0000256" key="3">
    <source>
        <dbReference type="ARBA" id="ARBA00022448"/>
    </source>
</evidence>
<dbReference type="PANTHER" id="PTHR30445">
    <property type="entry name" value="K(+)_H(+) ANTIPORTER SUBUNIT KHTT"/>
    <property type="match status" value="1"/>
</dbReference>
<dbReference type="Pfam" id="PF02080">
    <property type="entry name" value="TrkA_C"/>
    <property type="match status" value="1"/>
</dbReference>
<accession>A0A7K3NJT1</accession>
<feature type="transmembrane region" description="Helical" evidence="8">
    <location>
        <begin position="93"/>
        <end position="111"/>
    </location>
</feature>
<feature type="transmembrane region" description="Helical" evidence="8">
    <location>
        <begin position="118"/>
        <end position="139"/>
    </location>
</feature>
<dbReference type="PANTHER" id="PTHR30445:SF9">
    <property type="match status" value="1"/>
</dbReference>
<dbReference type="EMBL" id="JAAGRQ010000020">
    <property type="protein sequence ID" value="NDY56458.1"/>
    <property type="molecule type" value="Genomic_DNA"/>
</dbReference>
<dbReference type="NCBIfam" id="TIGR01625">
    <property type="entry name" value="YidE_YbjL_dupl"/>
    <property type="match status" value="1"/>
</dbReference>
<keyword evidence="3" id="KW-0813">Transport</keyword>
<evidence type="ECO:0000313" key="10">
    <source>
        <dbReference type="EMBL" id="NDY56458.1"/>
    </source>
</evidence>
<evidence type="ECO:0000256" key="6">
    <source>
        <dbReference type="ARBA" id="ARBA00022989"/>
    </source>
</evidence>
<dbReference type="RefSeq" id="WP_163301510.1">
    <property type="nucleotide sequence ID" value="NZ_JAAGRQ010000020.1"/>
</dbReference>
<evidence type="ECO:0000259" key="9">
    <source>
        <dbReference type="PROSITE" id="PS51202"/>
    </source>
</evidence>
<dbReference type="Proteomes" id="UP000469724">
    <property type="component" value="Unassembled WGS sequence"/>
</dbReference>
<evidence type="ECO:0000256" key="4">
    <source>
        <dbReference type="ARBA" id="ARBA00022475"/>
    </source>
</evidence>
<dbReference type="GO" id="GO:0005886">
    <property type="term" value="C:plasma membrane"/>
    <property type="evidence" value="ECO:0007669"/>
    <property type="project" value="UniProtKB-SubCell"/>
</dbReference>
<comment type="caution">
    <text evidence="10">The sequence shown here is derived from an EMBL/GenBank/DDBJ whole genome shotgun (WGS) entry which is preliminary data.</text>
</comment>
<sequence>MAEWIVTTLRQHAELAIFLTLGIGYWIGGLKFKNFSLGAVTGVLLTGVLVGQLDIAISDNVKSVFFILFLFAIGYGVGPQFVRGLAADGGPQALFAVVICLLCLGVTFAAIKLGGFDLGFGAGLFAGAQTISAAIGLSTDAIGKLGLPPDTAGTMLKEIPVAYAVCYFFGTLGTGWILAFLGPKLIGVDLPQACKDYEAKMSAGTPSGGIHTAWHSIDVRAFRIEKGSALDGKTVAEAESGPPQSRIFVERLRRDGRIMDFAPETVLQAGDAVAVSGHHETLAGTMEKLAVEVEDRELLSIPMESLDLVVTKKSVNGRTLLDLSQEPFARGVFLKKLTRGAAGVSIPLLAQTKIYRGDILRISGSTGHLDRLAAHLGYEDRPSSLTDMVFVGLAIALGGVLGSVTVPISGIPLTLSSSGGALILGLVAGWLRSVHPTFGRIPAPSLWFMNSVGLNTFIAVVGISSGPEFISGLKIAGWGLFFWGVVATAVPMLLAPLIAKHVFKIDPAINLGCCGGARTSTASVGMVADAAKSNIPMLGYTVPYAVSNTLLTMWGLVIVLLLKG</sequence>
<dbReference type="GO" id="GO:0006813">
    <property type="term" value="P:potassium ion transport"/>
    <property type="evidence" value="ECO:0007669"/>
    <property type="project" value="InterPro"/>
</dbReference>
<dbReference type="GO" id="GO:0008324">
    <property type="term" value="F:monoatomic cation transmembrane transporter activity"/>
    <property type="evidence" value="ECO:0007669"/>
    <property type="project" value="InterPro"/>
</dbReference>
<feature type="transmembrane region" description="Helical" evidence="8">
    <location>
        <begin position="446"/>
        <end position="463"/>
    </location>
</feature>
<evidence type="ECO:0000256" key="8">
    <source>
        <dbReference type="SAM" id="Phobius"/>
    </source>
</evidence>
<gene>
    <name evidence="10" type="primary">aspT</name>
    <name evidence="10" type="ORF">G3N56_06835</name>
</gene>
<keyword evidence="7 8" id="KW-0472">Membrane</keyword>
<name>A0A7K3NJT1_9BACT</name>
<dbReference type="PROSITE" id="PS51202">
    <property type="entry name" value="RCK_C"/>
    <property type="match status" value="1"/>
</dbReference>
<feature type="transmembrane region" description="Helical" evidence="8">
    <location>
        <begin position="475"/>
        <end position="499"/>
    </location>
</feature>
<dbReference type="InterPro" id="IPR050144">
    <property type="entry name" value="AAE_transporter"/>
</dbReference>
<feature type="transmembrane region" description="Helical" evidence="8">
    <location>
        <begin position="388"/>
        <end position="409"/>
    </location>
</feature>
<dbReference type="NCBIfam" id="TIGR03802">
    <property type="entry name" value="Asp_Ala_antiprt"/>
    <property type="match status" value="1"/>
</dbReference>
<keyword evidence="11" id="KW-1185">Reference proteome</keyword>
<proteinExistence type="inferred from homology"/>
<evidence type="ECO:0000256" key="1">
    <source>
        <dbReference type="ARBA" id="ARBA00004651"/>
    </source>
</evidence>
<evidence type="ECO:0000256" key="2">
    <source>
        <dbReference type="ARBA" id="ARBA00009854"/>
    </source>
</evidence>
<evidence type="ECO:0000256" key="5">
    <source>
        <dbReference type="ARBA" id="ARBA00022692"/>
    </source>
</evidence>
<keyword evidence="5 8" id="KW-0812">Transmembrane</keyword>
<evidence type="ECO:0000256" key="7">
    <source>
        <dbReference type="ARBA" id="ARBA00023136"/>
    </source>
</evidence>